<dbReference type="EMBL" id="JACDQQ010000677">
    <property type="protein sequence ID" value="MBA0084709.1"/>
    <property type="molecule type" value="Genomic_DNA"/>
</dbReference>
<protein>
    <submittedName>
        <fullName evidence="5">Marine proteobacterial sortase target protein</fullName>
    </submittedName>
</protein>
<dbReference type="InterPro" id="IPR013694">
    <property type="entry name" value="VIT"/>
</dbReference>
<name>A0A7V8NNP7_9BACT</name>
<keyword evidence="1" id="KW-0472">Membrane</keyword>
<dbReference type="PROSITE" id="PS51468">
    <property type="entry name" value="VIT"/>
    <property type="match status" value="1"/>
</dbReference>
<evidence type="ECO:0000256" key="1">
    <source>
        <dbReference type="SAM" id="Phobius"/>
    </source>
</evidence>
<dbReference type="PROSITE" id="PS50234">
    <property type="entry name" value="VWFA"/>
    <property type="match status" value="1"/>
</dbReference>
<dbReference type="InterPro" id="IPR002035">
    <property type="entry name" value="VWF_A"/>
</dbReference>
<dbReference type="InterPro" id="IPR022440">
    <property type="entry name" value="CHP03788"/>
</dbReference>
<evidence type="ECO:0000313" key="6">
    <source>
        <dbReference type="Proteomes" id="UP000567293"/>
    </source>
</evidence>
<keyword evidence="1" id="KW-0812">Transmembrane</keyword>
<feature type="transmembrane region" description="Helical" evidence="1">
    <location>
        <begin position="671"/>
        <end position="694"/>
    </location>
</feature>
<reference evidence="5" key="1">
    <citation type="submission" date="2020-06" db="EMBL/GenBank/DDBJ databases">
        <title>Legume-microbial interactions unlock mineral nutrients during tropical forest succession.</title>
        <authorList>
            <person name="Epihov D.Z."/>
        </authorList>
    </citation>
    <scope>NUCLEOTIDE SEQUENCE [LARGE SCALE GENOMIC DNA]</scope>
    <source>
        <strain evidence="5">Pan2503</strain>
    </source>
</reference>
<feature type="signal peptide" evidence="2">
    <location>
        <begin position="1"/>
        <end position="34"/>
    </location>
</feature>
<keyword evidence="2" id="KW-0732">Signal</keyword>
<feature type="domain" description="VIT" evidence="4">
    <location>
        <begin position="50"/>
        <end position="178"/>
    </location>
</feature>
<keyword evidence="6" id="KW-1185">Reference proteome</keyword>
<feature type="chain" id="PRO_5031517284" evidence="2">
    <location>
        <begin position="35"/>
        <end position="706"/>
    </location>
</feature>
<proteinExistence type="predicted"/>
<dbReference type="AlphaFoldDB" id="A0A7V8NNP7"/>
<organism evidence="5 6">
    <name type="scientific">Candidatus Acidiferrum panamense</name>
    <dbReference type="NCBI Taxonomy" id="2741543"/>
    <lineage>
        <taxon>Bacteria</taxon>
        <taxon>Pseudomonadati</taxon>
        <taxon>Acidobacteriota</taxon>
        <taxon>Terriglobia</taxon>
        <taxon>Candidatus Acidiferrales</taxon>
        <taxon>Candidatus Acidiferrum</taxon>
    </lineage>
</organism>
<dbReference type="Pfam" id="PF08487">
    <property type="entry name" value="VIT"/>
    <property type="match status" value="1"/>
</dbReference>
<dbReference type="PANTHER" id="PTHR45737:SF6">
    <property type="entry name" value="VON WILLEBRAND FACTOR A DOMAIN-CONTAINING PROTEIN 5A"/>
    <property type="match status" value="1"/>
</dbReference>
<sequence length="706" mass="77755">MRRFTKSRVNTKVCVRLVLGLLTFTTILAGRASAQSDNQMLSPSRVGEGCLLYRSPLSGRYETVPLVHTDVALDIRGLVATATVTQQYVNNTNEPIEAVYVFPLPHDAAVYDMEIRIGNRVIRSMIREREEAKRTYEAAKSEGKRAALVEEERPNIFTASVANLMPGDHVDVRLRYVEPLRWEQSRVRLVFPMVVGPRYITGTDAVGHDGTGWAADSDAVPDASRITPPVRNPETRSGHDISIAVDLDAGFEFSSIKSMSHEITLRRLADGRQHIELATGTAIPNRDFVLEVRQAESSQPKTALFLSPATDSGETHFLLTAFPPTAQPTKRVPVEMLYLIDISGSMAGTSIQQAREALLQALDRLTPGDRFGIVAFNNDFYEFASQPLIASPENVEAGRRYVRGLEAGGGTEMLPALLRLMRKPEASGYVRHIILLTDGDLGNEEQIFAALRRDLGNARLSAVAIGSAPNFFLASKMAQFGRGSFIHIADISEIREQMGRLLETIESPVLTDVKLSFEGVELAEVYPQRLPDLFLRQPLLIFGRISQGRKGVIHLTARTGDQPYEASFPFDASTASFHPGITTLCARQRVEDLMDLWRSSDEDARAKVQAIIIAHAIRYRLVTRFTSLVAVEEVVANVGGESRTVAVPTELPAGMQLDKVFGAPATGTPDAFLEMLGVTLLLMGILMAILLHILQRRMARKAEAES</sequence>
<evidence type="ECO:0000259" key="4">
    <source>
        <dbReference type="PROSITE" id="PS51468"/>
    </source>
</evidence>
<dbReference type="SMART" id="SM00327">
    <property type="entry name" value="VWA"/>
    <property type="match status" value="1"/>
</dbReference>
<evidence type="ECO:0000313" key="5">
    <source>
        <dbReference type="EMBL" id="MBA0084709.1"/>
    </source>
</evidence>
<accession>A0A7V8NNP7</accession>
<comment type="caution">
    <text evidence="5">The sequence shown here is derived from an EMBL/GenBank/DDBJ whole genome shotgun (WGS) entry which is preliminary data.</text>
</comment>
<keyword evidence="1" id="KW-1133">Transmembrane helix</keyword>
<gene>
    <name evidence="5" type="ORF">HRJ53_06925</name>
</gene>
<dbReference type="PANTHER" id="PTHR45737">
    <property type="entry name" value="VON WILLEBRAND FACTOR A DOMAIN-CONTAINING PROTEIN 5A"/>
    <property type="match status" value="1"/>
</dbReference>
<dbReference type="Gene3D" id="3.40.50.410">
    <property type="entry name" value="von Willebrand factor, type A domain"/>
    <property type="match status" value="1"/>
</dbReference>
<dbReference type="SUPFAM" id="SSF53300">
    <property type="entry name" value="vWA-like"/>
    <property type="match status" value="1"/>
</dbReference>
<evidence type="ECO:0000256" key="2">
    <source>
        <dbReference type="SAM" id="SignalP"/>
    </source>
</evidence>
<dbReference type="SMART" id="SM00609">
    <property type="entry name" value="VIT"/>
    <property type="match status" value="1"/>
</dbReference>
<dbReference type="NCBIfam" id="TIGR03788">
    <property type="entry name" value="marine_srt_targ"/>
    <property type="match status" value="1"/>
</dbReference>
<dbReference type="Proteomes" id="UP000567293">
    <property type="component" value="Unassembled WGS sequence"/>
</dbReference>
<evidence type="ECO:0000259" key="3">
    <source>
        <dbReference type="PROSITE" id="PS50234"/>
    </source>
</evidence>
<dbReference type="InterPro" id="IPR036465">
    <property type="entry name" value="vWFA_dom_sf"/>
</dbReference>
<feature type="domain" description="VWFA" evidence="3">
    <location>
        <begin position="335"/>
        <end position="505"/>
    </location>
</feature>
<dbReference type="Pfam" id="PF13768">
    <property type="entry name" value="VWA_3"/>
    <property type="match status" value="1"/>
</dbReference>